<dbReference type="GO" id="GO:0005829">
    <property type="term" value="C:cytosol"/>
    <property type="evidence" value="ECO:0007669"/>
    <property type="project" value="TreeGrafter"/>
</dbReference>
<feature type="binding site" evidence="2">
    <location>
        <position position="108"/>
    </location>
    <ligand>
        <name>substrate</name>
    </ligand>
</feature>
<keyword evidence="2" id="KW-0479">Metal-binding</keyword>
<dbReference type="Pfam" id="PF01255">
    <property type="entry name" value="Prenyltransf"/>
    <property type="match status" value="1"/>
</dbReference>
<dbReference type="GO" id="GO:0016094">
    <property type="term" value="P:polyprenol biosynthetic process"/>
    <property type="evidence" value="ECO:0007669"/>
    <property type="project" value="TreeGrafter"/>
</dbReference>
<dbReference type="EMBL" id="PTJD01000008">
    <property type="protein sequence ID" value="PPK94120.1"/>
    <property type="molecule type" value="Genomic_DNA"/>
</dbReference>
<dbReference type="GO" id="GO:0000287">
    <property type="term" value="F:magnesium ion binding"/>
    <property type="evidence" value="ECO:0007669"/>
    <property type="project" value="UniProtKB-UniRule"/>
</dbReference>
<evidence type="ECO:0000313" key="5">
    <source>
        <dbReference type="Proteomes" id="UP000239485"/>
    </source>
</evidence>
<feature type="binding site" evidence="2">
    <location>
        <position position="225"/>
    </location>
    <ligand>
        <name>substrate</name>
    </ligand>
</feature>
<feature type="binding site" evidence="2">
    <location>
        <begin position="231"/>
        <end position="233"/>
    </location>
    <ligand>
        <name>substrate</name>
    </ligand>
</feature>
<dbReference type="OrthoDB" id="4191603at2"/>
<feature type="binding site" evidence="2">
    <location>
        <begin position="58"/>
        <end position="61"/>
    </location>
    <ligand>
        <name>substrate</name>
    </ligand>
</feature>
<dbReference type="InterPro" id="IPR036424">
    <property type="entry name" value="UPP_synth-like_sf"/>
</dbReference>
<dbReference type="PANTHER" id="PTHR10291:SF0">
    <property type="entry name" value="DEHYDRODOLICHYL DIPHOSPHATE SYNTHASE 2"/>
    <property type="match status" value="1"/>
</dbReference>
<feature type="compositionally biased region" description="Acidic residues" evidence="3">
    <location>
        <begin position="288"/>
        <end position="298"/>
    </location>
</feature>
<dbReference type="Gene3D" id="3.40.1180.10">
    <property type="entry name" value="Decaprenyl diphosphate synthase-like"/>
    <property type="match status" value="1"/>
</dbReference>
<feature type="binding site" evidence="2">
    <location>
        <position position="244"/>
    </location>
    <ligand>
        <name>Mg(2+)</name>
        <dbReference type="ChEBI" id="CHEBI:18420"/>
    </ligand>
</feature>
<feature type="binding site" evidence="2">
    <location>
        <begin position="102"/>
        <end position="104"/>
    </location>
    <ligand>
        <name>substrate</name>
    </ligand>
</feature>
<dbReference type="NCBIfam" id="TIGR00055">
    <property type="entry name" value="uppS"/>
    <property type="match status" value="1"/>
</dbReference>
<comment type="function">
    <text evidence="2">Catalyzes the condensation of isopentenyl diphosphate (IPP) with allylic pyrophosphates generating different type of terpenoids.</text>
</comment>
<dbReference type="GO" id="GO:0030145">
    <property type="term" value="F:manganese ion binding"/>
    <property type="evidence" value="ECO:0007669"/>
    <property type="project" value="TreeGrafter"/>
</dbReference>
<comment type="subunit">
    <text evidence="2">Homodimer.</text>
</comment>
<feature type="active site" description="Proton acceptor" evidence="2">
    <location>
        <position position="105"/>
    </location>
</feature>
<keyword evidence="1 2" id="KW-0808">Transferase</keyword>
<dbReference type="AlphaFoldDB" id="A0A2S6IIY8"/>
<sequence length="307" mass="34407">MTQNAPEQRGGRTLFGRRRAPQAVRREVQPPPPHPSGARPPQLPPELVPNHVGVVMDGNGRWANARGLPRNEGHKQGEASLIDVVAGCIEVGVKHVSAYAFSTENWRRSPEEVRFLMGFNRDVIRRRRDLMHSWGVRMRWAGRRPRLWRSVISELEAAEELTRDNDVITLTMCVNYGGRAELVDATRAIAAEAAAGRLDPSRIDERTIARYLDEPDMPDVDMFWRSSGEQRTSNFLLWQSAYAELVFSDILWPDVDRRALWDAITVYAQRDRRYGGAMDTPAPAGDEAGQDVEDEAGADEAGSGPRA</sequence>
<evidence type="ECO:0000256" key="2">
    <source>
        <dbReference type="HAMAP-Rule" id="MF_01139"/>
    </source>
</evidence>
<dbReference type="GO" id="GO:0005886">
    <property type="term" value="C:plasma membrane"/>
    <property type="evidence" value="ECO:0007669"/>
    <property type="project" value="TreeGrafter"/>
</dbReference>
<keyword evidence="2" id="KW-0460">Magnesium</keyword>
<dbReference type="NCBIfam" id="NF011404">
    <property type="entry name" value="PRK14829.1"/>
    <property type="match status" value="1"/>
</dbReference>
<comment type="similarity">
    <text evidence="2">Belongs to the UPP synthase family.</text>
</comment>
<feature type="binding site" evidence="2">
    <location>
        <position position="74"/>
    </location>
    <ligand>
        <name>substrate</name>
    </ligand>
</feature>
<comment type="cofactor">
    <cofactor evidence="2">
        <name>Mg(2+)</name>
        <dbReference type="ChEBI" id="CHEBI:18420"/>
    </cofactor>
    <text evidence="2">Binds 2 magnesium ions per subunit.</text>
</comment>
<feature type="active site" evidence="2">
    <location>
        <position position="57"/>
    </location>
</feature>
<dbReference type="GO" id="GO:0033850">
    <property type="term" value="F:Z-farnesyl diphosphate synthase activity"/>
    <property type="evidence" value="ECO:0007669"/>
    <property type="project" value="TreeGrafter"/>
</dbReference>
<feature type="region of interest" description="Disordered" evidence="3">
    <location>
        <begin position="1"/>
        <end position="48"/>
    </location>
</feature>
<organism evidence="4 5">
    <name type="scientific">Kineococcus xinjiangensis</name>
    <dbReference type="NCBI Taxonomy" id="512762"/>
    <lineage>
        <taxon>Bacteria</taxon>
        <taxon>Bacillati</taxon>
        <taxon>Actinomycetota</taxon>
        <taxon>Actinomycetes</taxon>
        <taxon>Kineosporiales</taxon>
        <taxon>Kineosporiaceae</taxon>
        <taxon>Kineococcus</taxon>
    </lineage>
</organism>
<feature type="binding site" evidence="2">
    <location>
        <position position="106"/>
    </location>
    <ligand>
        <name>substrate</name>
    </ligand>
</feature>
<feature type="binding site" evidence="2">
    <location>
        <position position="70"/>
    </location>
    <ligand>
        <name>substrate</name>
    </ligand>
</feature>
<evidence type="ECO:0000313" key="4">
    <source>
        <dbReference type="EMBL" id="PPK94120.1"/>
    </source>
</evidence>
<keyword evidence="5" id="KW-1185">Reference proteome</keyword>
<comment type="caution">
    <text evidence="4">The sequence shown here is derived from an EMBL/GenBank/DDBJ whole genome shotgun (WGS) entry which is preliminary data.</text>
</comment>
<feature type="binding site" evidence="2">
    <location>
        <position position="62"/>
    </location>
    <ligand>
        <name>substrate</name>
    </ligand>
</feature>
<name>A0A2S6IIY8_9ACTN</name>
<evidence type="ECO:0000256" key="3">
    <source>
        <dbReference type="SAM" id="MobiDB-lite"/>
    </source>
</evidence>
<protein>
    <recommendedName>
        <fullName evidence="2">Isoprenyl transferase</fullName>
        <ecNumber evidence="2">2.5.1.-</ecNumber>
    </recommendedName>
</protein>
<dbReference type="PANTHER" id="PTHR10291">
    <property type="entry name" value="DEHYDRODOLICHYL DIPHOSPHATE SYNTHASE FAMILY MEMBER"/>
    <property type="match status" value="1"/>
</dbReference>
<accession>A0A2S6IIY8</accession>
<dbReference type="EC" id="2.5.1.-" evidence="2"/>
<evidence type="ECO:0000256" key="1">
    <source>
        <dbReference type="ARBA" id="ARBA00022679"/>
    </source>
</evidence>
<reference evidence="4 5" key="1">
    <citation type="submission" date="2018-02" db="EMBL/GenBank/DDBJ databases">
        <title>Genomic Encyclopedia of Archaeal and Bacterial Type Strains, Phase II (KMG-II): from individual species to whole genera.</title>
        <authorList>
            <person name="Goeker M."/>
        </authorList>
    </citation>
    <scope>NUCLEOTIDE SEQUENCE [LARGE SCALE GENOMIC DNA]</scope>
    <source>
        <strain evidence="4 5">DSM 22857</strain>
    </source>
</reference>
<dbReference type="HAMAP" id="MF_01139">
    <property type="entry name" value="ISPT"/>
    <property type="match status" value="1"/>
</dbReference>
<dbReference type="SUPFAM" id="SSF64005">
    <property type="entry name" value="Undecaprenyl diphosphate synthase"/>
    <property type="match status" value="1"/>
</dbReference>
<feature type="region of interest" description="Disordered" evidence="3">
    <location>
        <begin position="275"/>
        <end position="307"/>
    </location>
</feature>
<dbReference type="InterPro" id="IPR001441">
    <property type="entry name" value="UPP_synth-like"/>
</dbReference>
<dbReference type="Proteomes" id="UP000239485">
    <property type="component" value="Unassembled WGS sequence"/>
</dbReference>
<gene>
    <name evidence="4" type="ORF">CLV92_10818</name>
</gene>
<dbReference type="CDD" id="cd00475">
    <property type="entry name" value="Cis_IPPS"/>
    <property type="match status" value="1"/>
</dbReference>
<dbReference type="GO" id="GO:0008834">
    <property type="term" value="F:ditrans,polycis-undecaprenyl-diphosphate synthase [(2E,6E)-farnesyl-diphosphate specific] activity"/>
    <property type="evidence" value="ECO:0007669"/>
    <property type="project" value="TreeGrafter"/>
</dbReference>
<proteinExistence type="inferred from homology"/>
<feature type="binding site" evidence="2">
    <location>
        <position position="57"/>
    </location>
    <ligand>
        <name>Mg(2+)</name>
        <dbReference type="ChEBI" id="CHEBI:18420"/>
    </ligand>
</feature>